<organism evidence="2 3">
    <name type="scientific">Tieghemiomyces parasiticus</name>
    <dbReference type="NCBI Taxonomy" id="78921"/>
    <lineage>
        <taxon>Eukaryota</taxon>
        <taxon>Fungi</taxon>
        <taxon>Fungi incertae sedis</taxon>
        <taxon>Zoopagomycota</taxon>
        <taxon>Kickxellomycotina</taxon>
        <taxon>Dimargaritomycetes</taxon>
        <taxon>Dimargaritales</taxon>
        <taxon>Dimargaritaceae</taxon>
        <taxon>Tieghemiomyces</taxon>
    </lineage>
</organism>
<evidence type="ECO:0000313" key="3">
    <source>
        <dbReference type="Proteomes" id="UP001150569"/>
    </source>
</evidence>
<gene>
    <name evidence="2" type="ORF">IWQ60_011373</name>
</gene>
<evidence type="ECO:0000256" key="1">
    <source>
        <dbReference type="SAM" id="MobiDB-lite"/>
    </source>
</evidence>
<proteinExistence type="predicted"/>
<comment type="caution">
    <text evidence="2">The sequence shown here is derived from an EMBL/GenBank/DDBJ whole genome shotgun (WGS) entry which is preliminary data.</text>
</comment>
<name>A0A9W7ZJK5_9FUNG</name>
<feature type="region of interest" description="Disordered" evidence="1">
    <location>
        <begin position="47"/>
        <end position="67"/>
    </location>
</feature>
<dbReference type="AlphaFoldDB" id="A0A9W7ZJK5"/>
<keyword evidence="3" id="KW-1185">Reference proteome</keyword>
<evidence type="ECO:0000313" key="2">
    <source>
        <dbReference type="EMBL" id="KAJ1909073.1"/>
    </source>
</evidence>
<sequence length="100" mass="10671">MPNTTPERSDDNSRAYQAEASIRLLDSIAQDHVQNLFSPTPSLFTKGPLASLTQTKPKAATGGADHGEVATGAGLEAIAALHRQEQAHLADVQRQFMACE</sequence>
<reference evidence="2" key="1">
    <citation type="submission" date="2022-07" db="EMBL/GenBank/DDBJ databases">
        <title>Phylogenomic reconstructions and comparative analyses of Kickxellomycotina fungi.</title>
        <authorList>
            <person name="Reynolds N.K."/>
            <person name="Stajich J.E."/>
            <person name="Barry K."/>
            <person name="Grigoriev I.V."/>
            <person name="Crous P."/>
            <person name="Smith M.E."/>
        </authorList>
    </citation>
    <scope>NUCLEOTIDE SEQUENCE</scope>
    <source>
        <strain evidence="2">RSA 861</strain>
    </source>
</reference>
<dbReference type="EMBL" id="JANBPT010001269">
    <property type="protein sequence ID" value="KAJ1909073.1"/>
    <property type="molecule type" value="Genomic_DNA"/>
</dbReference>
<feature type="non-terminal residue" evidence="2">
    <location>
        <position position="100"/>
    </location>
</feature>
<accession>A0A9W7ZJK5</accession>
<dbReference type="Proteomes" id="UP001150569">
    <property type="component" value="Unassembled WGS sequence"/>
</dbReference>
<protein>
    <submittedName>
        <fullName evidence="2">Uncharacterized protein</fullName>
    </submittedName>
</protein>